<dbReference type="EMBL" id="LDTC01000035">
    <property type="protein sequence ID" value="KTW15259.1"/>
    <property type="molecule type" value="Genomic_DNA"/>
</dbReference>
<dbReference type="SUPFAM" id="SSF47203">
    <property type="entry name" value="Acyl-CoA dehydrogenase C-terminal domain-like"/>
    <property type="match status" value="1"/>
</dbReference>
<reference evidence="1 2" key="1">
    <citation type="journal article" date="2016" name="Front. Microbiol.">
        <title>Genomic Resource of Rice Seed Associated Bacteria.</title>
        <authorList>
            <person name="Midha S."/>
            <person name="Bansal K."/>
            <person name="Sharma S."/>
            <person name="Kumar N."/>
            <person name="Patil P.P."/>
            <person name="Chaudhry V."/>
            <person name="Patil P.B."/>
        </authorList>
    </citation>
    <scope>NUCLEOTIDE SEQUENCE [LARGE SCALE GENOMIC DNA]</scope>
    <source>
        <strain evidence="1 2">NS258</strain>
    </source>
</reference>
<protein>
    <submittedName>
        <fullName evidence="1">Acyl-CoA dehydrogenase</fullName>
    </submittedName>
</protein>
<dbReference type="InterPro" id="IPR046373">
    <property type="entry name" value="Acyl-CoA_Oxase/DH_mid-dom_sf"/>
</dbReference>
<organism evidence="1 2">
    <name type="scientific">Sphingomonas sanguinis</name>
    <dbReference type="NCBI Taxonomy" id="33051"/>
    <lineage>
        <taxon>Bacteria</taxon>
        <taxon>Pseudomonadati</taxon>
        <taxon>Pseudomonadota</taxon>
        <taxon>Alphaproteobacteria</taxon>
        <taxon>Sphingomonadales</taxon>
        <taxon>Sphingomonadaceae</taxon>
        <taxon>Sphingomonas</taxon>
    </lineage>
</organism>
<dbReference type="RefSeq" id="WP_058716138.1">
    <property type="nucleotide sequence ID" value="NZ_LDTC01000035.1"/>
</dbReference>
<comment type="caution">
    <text evidence="1">The sequence shown here is derived from an EMBL/GenBank/DDBJ whole genome shotgun (WGS) entry which is preliminary data.</text>
</comment>
<sequence>MTTMADQLQSAIAASGWAENPPGDPQTGDELITLLAGLYAIGRRDLPLARLVEGHVDAVQIVRRYGSAVQVDRLGHALARGATLGVWNAGLPGEALRLDGGWLSGGKSYASGAGVLSHALVTADTSAGLQLLLLDLSRVPPMIDTDWWRVIGMQRSETHQVRWDHAPVTDADRIGQPGSYAREPFFSGGALRFVAVHAGGVAGICDLCRDHLVKTGRADDPFQAARMTELFALADGAAAIVRRTARLWFEDAKGGDEPRLSRVAGARLAVADAAERAMVVAREAVGLAGQFHSHPLSAMLSDLAVYLRQPAPDAQRLRVGHAVRQGLLVSSRSIVFLA</sequence>
<dbReference type="InterPro" id="IPR009100">
    <property type="entry name" value="AcylCoA_DH/oxidase_NM_dom_sf"/>
</dbReference>
<dbReference type="GO" id="GO:0016627">
    <property type="term" value="F:oxidoreductase activity, acting on the CH-CH group of donors"/>
    <property type="evidence" value="ECO:0007669"/>
    <property type="project" value="InterPro"/>
</dbReference>
<dbReference type="InterPro" id="IPR036250">
    <property type="entry name" value="AcylCo_DH-like_C"/>
</dbReference>
<evidence type="ECO:0000313" key="2">
    <source>
        <dbReference type="Proteomes" id="UP000074410"/>
    </source>
</evidence>
<accession>A0A147JAF2</accession>
<proteinExistence type="predicted"/>
<dbReference type="Gene3D" id="1.20.140.10">
    <property type="entry name" value="Butyryl-CoA Dehydrogenase, subunit A, domain 3"/>
    <property type="match status" value="1"/>
</dbReference>
<dbReference type="Gene3D" id="2.40.110.10">
    <property type="entry name" value="Butyryl-CoA Dehydrogenase, subunit A, domain 2"/>
    <property type="match status" value="1"/>
</dbReference>
<dbReference type="AlphaFoldDB" id="A0A147JAF2"/>
<gene>
    <name evidence="1" type="ORF">NS258_05575</name>
</gene>
<dbReference type="Proteomes" id="UP000074410">
    <property type="component" value="Unassembled WGS sequence"/>
</dbReference>
<name>A0A147JAF2_9SPHN</name>
<dbReference type="SUPFAM" id="SSF56645">
    <property type="entry name" value="Acyl-CoA dehydrogenase NM domain-like"/>
    <property type="match status" value="1"/>
</dbReference>
<evidence type="ECO:0000313" key="1">
    <source>
        <dbReference type="EMBL" id="KTW15259.1"/>
    </source>
</evidence>